<dbReference type="FunFam" id="3.40.50.720:FF:000125">
    <property type="entry name" value="tRNA threonylcarbamoyladenosine dehydratase 2-like"/>
    <property type="match status" value="1"/>
</dbReference>
<dbReference type="GO" id="GO:0005741">
    <property type="term" value="C:mitochondrial outer membrane"/>
    <property type="evidence" value="ECO:0007669"/>
    <property type="project" value="UniProtKB-SubCell"/>
</dbReference>
<dbReference type="GO" id="GO:0005524">
    <property type="term" value="F:ATP binding"/>
    <property type="evidence" value="ECO:0007669"/>
    <property type="project" value="UniProtKB-KW"/>
</dbReference>
<dbReference type="InterPro" id="IPR035985">
    <property type="entry name" value="Ubiquitin-activating_enz"/>
</dbReference>
<dbReference type="AlphaFoldDB" id="A0A0N1H3Q6"/>
<dbReference type="GO" id="GO:0008641">
    <property type="term" value="F:ubiquitin-like modifier activating enzyme activity"/>
    <property type="evidence" value="ECO:0007669"/>
    <property type="project" value="InterPro"/>
</dbReference>
<dbReference type="Gene3D" id="3.40.50.720">
    <property type="entry name" value="NAD(P)-binding Rossmann-like Domain"/>
    <property type="match status" value="1"/>
</dbReference>
<evidence type="ECO:0000256" key="6">
    <source>
        <dbReference type="ARBA" id="ARBA00022787"/>
    </source>
</evidence>
<dbReference type="Proteomes" id="UP000038010">
    <property type="component" value="Unassembled WGS sequence"/>
</dbReference>
<keyword evidence="7" id="KW-0067">ATP-binding</keyword>
<dbReference type="RefSeq" id="XP_017995067.1">
    <property type="nucleotide sequence ID" value="XM_018141228.1"/>
</dbReference>
<comment type="similarity">
    <text evidence="2">Belongs to the HesA/MoeB/ThiF family.</text>
</comment>
<evidence type="ECO:0000256" key="9">
    <source>
        <dbReference type="ARBA" id="ARBA00023128"/>
    </source>
</evidence>
<evidence type="ECO:0000256" key="5">
    <source>
        <dbReference type="ARBA" id="ARBA00022741"/>
    </source>
</evidence>
<dbReference type="STRING" id="1664694.A0A0N1H3Q6"/>
<dbReference type="PANTHER" id="PTHR43267">
    <property type="entry name" value="TRNA THREONYLCARBAMOYLADENOSINE DEHYDRATASE"/>
    <property type="match status" value="1"/>
</dbReference>
<comment type="caution">
    <text evidence="14">The sequence shown here is derived from an EMBL/GenBank/DDBJ whole genome shotgun (WGS) entry which is preliminary data.</text>
</comment>
<keyword evidence="3" id="KW-0436">Ligase</keyword>
<protein>
    <submittedName>
        <fullName evidence="14">tRNA threonylcarbamoyladenosine dehydratase 2</fullName>
    </submittedName>
</protein>
<keyword evidence="4 12" id="KW-0812">Transmembrane</keyword>
<organism evidence="14 15">
    <name type="scientific">Cyphellophora attinorum</name>
    <dbReference type="NCBI Taxonomy" id="1664694"/>
    <lineage>
        <taxon>Eukaryota</taxon>
        <taxon>Fungi</taxon>
        <taxon>Dikarya</taxon>
        <taxon>Ascomycota</taxon>
        <taxon>Pezizomycotina</taxon>
        <taxon>Eurotiomycetes</taxon>
        <taxon>Chaetothyriomycetidae</taxon>
        <taxon>Chaetothyriales</taxon>
        <taxon>Cyphellophoraceae</taxon>
        <taxon>Cyphellophora</taxon>
    </lineage>
</organism>
<evidence type="ECO:0000256" key="1">
    <source>
        <dbReference type="ARBA" id="ARBA00004374"/>
    </source>
</evidence>
<proteinExistence type="inferred from homology"/>
<dbReference type="InterPro" id="IPR045886">
    <property type="entry name" value="ThiF/MoeB/HesA"/>
</dbReference>
<dbReference type="VEuPathDB" id="FungiDB:AB675_1347"/>
<gene>
    <name evidence="14" type="ORF">AB675_1347</name>
</gene>
<evidence type="ECO:0000259" key="13">
    <source>
        <dbReference type="Pfam" id="PF00899"/>
    </source>
</evidence>
<keyword evidence="6" id="KW-1000">Mitochondrion outer membrane</keyword>
<dbReference type="InterPro" id="IPR000594">
    <property type="entry name" value="ThiF_NAD_FAD-bd"/>
</dbReference>
<evidence type="ECO:0000256" key="3">
    <source>
        <dbReference type="ARBA" id="ARBA00022598"/>
    </source>
</evidence>
<dbReference type="PANTHER" id="PTHR43267:SF2">
    <property type="entry name" value="TRNA THREONYLCARBAMOYLADENOSINE DEHYDRATASE 1-RELATED"/>
    <property type="match status" value="1"/>
</dbReference>
<evidence type="ECO:0000256" key="11">
    <source>
        <dbReference type="ARBA" id="ARBA00060084"/>
    </source>
</evidence>
<dbReference type="EMBL" id="LFJN01000044">
    <property type="protein sequence ID" value="KPI35104.1"/>
    <property type="molecule type" value="Genomic_DNA"/>
</dbReference>
<evidence type="ECO:0000256" key="4">
    <source>
        <dbReference type="ARBA" id="ARBA00022692"/>
    </source>
</evidence>
<keyword evidence="5" id="KW-0547">Nucleotide-binding</keyword>
<dbReference type="GO" id="GO:0061503">
    <property type="term" value="F:tRNA threonylcarbamoyladenosine dehydratase"/>
    <property type="evidence" value="ECO:0007669"/>
    <property type="project" value="TreeGrafter"/>
</dbReference>
<name>A0A0N1H3Q6_9EURO</name>
<evidence type="ECO:0000256" key="10">
    <source>
        <dbReference type="ARBA" id="ARBA00023136"/>
    </source>
</evidence>
<feature type="transmembrane region" description="Helical" evidence="12">
    <location>
        <begin position="12"/>
        <end position="35"/>
    </location>
</feature>
<dbReference type="SUPFAM" id="SSF69572">
    <property type="entry name" value="Activating enzymes of the ubiquitin-like proteins"/>
    <property type="match status" value="1"/>
</dbReference>
<sequence>MPILNTQPSQPIAFAIAASIGAIAATTVIFGSLAIRRRIATDDLKASIPEISETHQAIQLTEFGAAARRKSSTVAAGASSDETRAAKVAARARRGEYDEALVLEQLARNRVFLGDEGLKKVRGACVVVVGLGGVGSHAVAALARSGVERIRVVDFDQVTLSSLNRHALATGADVGSPKVQVVRKRLEAIVPWVRVDARNELLKAESADRLLGDWNYELRSGEEDEDRKVDWVVDAIDNIDTKVELLKYCYDRGIKVISAMGAGIKSDPTRVMVSDISASFEDPLSSSTRRRLRILGIRDGIPVVFSSEKPGEGKAQLQPVAEKEVEKGDVGGLGVLPDFRVRILPVLGTMPAVFGYTAANHVLCSLAGYPMEYRVGDRGRDKMYDGILSSLQGTAERLVRGEGADSVGLRLPVSKDDVSYLVEEVFRGRSVVSGLSTRLALVPWKADGGFASLVSNEPGQKYMKLSIADLVLMTKEEAQRHEKEVLGAKIDPEEYYDSDVVKVVGKRRKEEEYYSRYR</sequence>
<keyword evidence="15" id="KW-1185">Reference proteome</keyword>
<reference evidence="14 15" key="1">
    <citation type="submission" date="2015-06" db="EMBL/GenBank/DDBJ databases">
        <title>Draft genome of the ant-associated black yeast Phialophora attae CBS 131958.</title>
        <authorList>
            <person name="Moreno L.F."/>
            <person name="Stielow B.J."/>
            <person name="de Hoog S."/>
            <person name="Vicente V.A."/>
            <person name="Weiss V.A."/>
            <person name="de Vries M."/>
            <person name="Cruz L.M."/>
            <person name="Souza E.M."/>
        </authorList>
    </citation>
    <scope>NUCLEOTIDE SEQUENCE [LARGE SCALE GENOMIC DNA]</scope>
    <source>
        <strain evidence="14 15">CBS 131958</strain>
    </source>
</reference>
<evidence type="ECO:0000256" key="7">
    <source>
        <dbReference type="ARBA" id="ARBA00022840"/>
    </source>
</evidence>
<evidence type="ECO:0000256" key="12">
    <source>
        <dbReference type="SAM" id="Phobius"/>
    </source>
</evidence>
<dbReference type="OrthoDB" id="10265862at2759"/>
<feature type="domain" description="THIF-type NAD/FAD binding fold" evidence="13">
    <location>
        <begin position="108"/>
        <end position="372"/>
    </location>
</feature>
<keyword evidence="9" id="KW-0496">Mitochondrion</keyword>
<keyword evidence="10 12" id="KW-0472">Membrane</keyword>
<accession>A0A0N1H3Q6</accession>
<evidence type="ECO:0000256" key="8">
    <source>
        <dbReference type="ARBA" id="ARBA00022989"/>
    </source>
</evidence>
<comment type="function">
    <text evidence="11">Catalyzes the ATP-dependent dehydration of threonylcarbamoyladenosine at position 37 (t(6)A37) to form cyclic t(6)A37 (ct(6)A37) in tRNAs that read codons beginning with adenine.</text>
</comment>
<dbReference type="GO" id="GO:0061504">
    <property type="term" value="P:cyclic threonylcarbamoyladenosine biosynthetic process"/>
    <property type="evidence" value="ECO:0007669"/>
    <property type="project" value="TreeGrafter"/>
</dbReference>
<dbReference type="CDD" id="cd00755">
    <property type="entry name" value="YgdL_like"/>
    <property type="match status" value="1"/>
</dbReference>
<dbReference type="Pfam" id="PF00899">
    <property type="entry name" value="ThiF"/>
    <property type="match status" value="1"/>
</dbReference>
<dbReference type="GeneID" id="28733108"/>
<evidence type="ECO:0000313" key="14">
    <source>
        <dbReference type="EMBL" id="KPI35104.1"/>
    </source>
</evidence>
<keyword evidence="8 12" id="KW-1133">Transmembrane helix</keyword>
<comment type="subcellular location">
    <subcellularLocation>
        <location evidence="1">Mitochondrion outer membrane</location>
        <topology evidence="1">Multi-pass membrane protein</topology>
    </subcellularLocation>
</comment>
<evidence type="ECO:0000313" key="15">
    <source>
        <dbReference type="Proteomes" id="UP000038010"/>
    </source>
</evidence>
<evidence type="ECO:0000256" key="2">
    <source>
        <dbReference type="ARBA" id="ARBA00009919"/>
    </source>
</evidence>